<dbReference type="CDD" id="cd07505">
    <property type="entry name" value="HAD_BPGM-like"/>
    <property type="match status" value="1"/>
</dbReference>
<dbReference type="Gene3D" id="1.10.150.240">
    <property type="entry name" value="Putative phosphatase, domain 2"/>
    <property type="match status" value="1"/>
</dbReference>
<dbReference type="Pfam" id="PF00702">
    <property type="entry name" value="Hydrolase"/>
    <property type="match status" value="1"/>
</dbReference>
<dbReference type="NCBIfam" id="TIGR01509">
    <property type="entry name" value="HAD-SF-IA-v3"/>
    <property type="match status" value="1"/>
</dbReference>
<dbReference type="EMBL" id="JBHUHV010000018">
    <property type="protein sequence ID" value="MFD2066222.1"/>
    <property type="molecule type" value="Genomic_DNA"/>
</dbReference>
<dbReference type="GO" id="GO:0016787">
    <property type="term" value="F:hydrolase activity"/>
    <property type="evidence" value="ECO:0007669"/>
    <property type="project" value="UniProtKB-KW"/>
</dbReference>
<evidence type="ECO:0000313" key="2">
    <source>
        <dbReference type="Proteomes" id="UP001597369"/>
    </source>
</evidence>
<dbReference type="InterPro" id="IPR023198">
    <property type="entry name" value="PGP-like_dom2"/>
</dbReference>
<sequence>MNTESNNHYKYKALTDLAKGDFKALLYDCDGTLADNMQAHKDTYVKVALDRGVEIDPAIIDEFAGLPIPAVVEEINKRYNSNFDPIEFEALKSDLFYEEFIEKTKPIQFVVDHLKANAGKLKIGVVSGGSRKMIKKTLEVLGIDSLVEALVCAGETPQGKPYPDPFLRAAELLGVEPPSCLVFEDGEPGVKAAEAAGMKWIRIDKITAANSATN</sequence>
<keyword evidence="2" id="KW-1185">Reference proteome</keyword>
<evidence type="ECO:0000313" key="1">
    <source>
        <dbReference type="EMBL" id="MFD2066222.1"/>
    </source>
</evidence>
<gene>
    <name evidence="1" type="ORF">ACFSKU_04955</name>
</gene>
<keyword evidence="1" id="KW-0378">Hydrolase</keyword>
<dbReference type="InterPro" id="IPR051806">
    <property type="entry name" value="HAD-like_SPP"/>
</dbReference>
<reference evidence="2" key="1">
    <citation type="journal article" date="2019" name="Int. J. Syst. Evol. Microbiol.">
        <title>The Global Catalogue of Microorganisms (GCM) 10K type strain sequencing project: providing services to taxonomists for standard genome sequencing and annotation.</title>
        <authorList>
            <consortium name="The Broad Institute Genomics Platform"/>
            <consortium name="The Broad Institute Genome Sequencing Center for Infectious Disease"/>
            <person name="Wu L."/>
            <person name="Ma J."/>
        </authorList>
    </citation>
    <scope>NUCLEOTIDE SEQUENCE [LARGE SCALE GENOMIC DNA]</scope>
    <source>
        <strain evidence="2">JCM 16545</strain>
    </source>
</reference>
<dbReference type="Gene3D" id="3.40.50.1000">
    <property type="entry name" value="HAD superfamily/HAD-like"/>
    <property type="match status" value="1"/>
</dbReference>
<dbReference type="SFLD" id="SFLDS00003">
    <property type="entry name" value="Haloacid_Dehalogenase"/>
    <property type="match status" value="1"/>
</dbReference>
<dbReference type="SUPFAM" id="SSF56784">
    <property type="entry name" value="HAD-like"/>
    <property type="match status" value="1"/>
</dbReference>
<dbReference type="InterPro" id="IPR023214">
    <property type="entry name" value="HAD_sf"/>
</dbReference>
<accession>A0ABW4WWI3</accession>
<dbReference type="Proteomes" id="UP001597369">
    <property type="component" value="Unassembled WGS sequence"/>
</dbReference>
<dbReference type="NCBIfam" id="TIGR01549">
    <property type="entry name" value="HAD-SF-IA-v1"/>
    <property type="match status" value="1"/>
</dbReference>
<proteinExistence type="predicted"/>
<dbReference type="PANTHER" id="PTHR43481:SF4">
    <property type="entry name" value="GLYCEROL-1-PHOSPHATE PHOSPHOHYDROLASE 1-RELATED"/>
    <property type="match status" value="1"/>
</dbReference>
<name>A0ABW4WWI3_9BACT</name>
<dbReference type="PANTHER" id="PTHR43481">
    <property type="entry name" value="FRUCTOSE-1-PHOSPHATE PHOSPHATASE"/>
    <property type="match status" value="1"/>
</dbReference>
<dbReference type="InterPro" id="IPR036412">
    <property type="entry name" value="HAD-like_sf"/>
</dbReference>
<protein>
    <submittedName>
        <fullName evidence="1">HAD family hydrolase</fullName>
    </submittedName>
</protein>
<dbReference type="RefSeq" id="WP_229961045.1">
    <property type="nucleotide sequence ID" value="NZ_JAJJWI010000010.1"/>
</dbReference>
<dbReference type="InterPro" id="IPR006439">
    <property type="entry name" value="HAD-SF_hydro_IA"/>
</dbReference>
<organism evidence="1 2">
    <name type="scientific">Pontibacter silvestris</name>
    <dbReference type="NCBI Taxonomy" id="2305183"/>
    <lineage>
        <taxon>Bacteria</taxon>
        <taxon>Pseudomonadati</taxon>
        <taxon>Bacteroidota</taxon>
        <taxon>Cytophagia</taxon>
        <taxon>Cytophagales</taxon>
        <taxon>Hymenobacteraceae</taxon>
        <taxon>Pontibacter</taxon>
    </lineage>
</organism>
<comment type="caution">
    <text evidence="1">The sequence shown here is derived from an EMBL/GenBank/DDBJ whole genome shotgun (WGS) entry which is preliminary data.</text>
</comment>
<dbReference type="SFLD" id="SFLDG01129">
    <property type="entry name" value="C1.5:_HAD__Beta-PGM__Phosphata"/>
    <property type="match status" value="1"/>
</dbReference>